<evidence type="ECO:0000313" key="6">
    <source>
        <dbReference type="Proteomes" id="UP001283341"/>
    </source>
</evidence>
<keyword evidence="2" id="KW-0012">Acyltransferase</keyword>
<protein>
    <submittedName>
        <fullName evidence="5">Acyl-CoA N-acyltransferase</fullName>
    </submittedName>
</protein>
<dbReference type="PANTHER" id="PTHR43792:SF8">
    <property type="entry name" value="[RIBOSOMAL PROTEIN US5]-ALANINE N-ACETYLTRANSFERASE"/>
    <property type="match status" value="1"/>
</dbReference>
<dbReference type="PANTHER" id="PTHR43792">
    <property type="entry name" value="GNAT FAMILY, PUTATIVE (AFU_ORTHOLOGUE AFUA_3G00765)-RELATED-RELATED"/>
    <property type="match status" value="1"/>
</dbReference>
<comment type="similarity">
    <text evidence="3">Belongs to the acetyltransferase family. RimJ subfamily.</text>
</comment>
<evidence type="ECO:0000259" key="4">
    <source>
        <dbReference type="PROSITE" id="PS51186"/>
    </source>
</evidence>
<sequence length="192" mass="21610">MEPITAPIITRPRFIIRPYDLSDAPDFAPLCDNPKISHYMRNTFPSPYTQADAEAWVKVATEREPLRNFAICVLSSDSRDKNPSVCGGIGLIPKTDVESHTMEIGYWLGEPYWGSGIMTETVIAFSWWAFENVEGLERLEAGVFGDNEASVQVLTKAGFKFEGARRRAGFKHGGFFDIRVFGLLREDLLELE</sequence>
<accession>A0AAE0IQ43</accession>
<name>A0AAE0IQ43_9PEZI</name>
<evidence type="ECO:0000256" key="1">
    <source>
        <dbReference type="ARBA" id="ARBA00022679"/>
    </source>
</evidence>
<dbReference type="Pfam" id="PF13302">
    <property type="entry name" value="Acetyltransf_3"/>
    <property type="match status" value="1"/>
</dbReference>
<dbReference type="InterPro" id="IPR051531">
    <property type="entry name" value="N-acetyltransferase"/>
</dbReference>
<dbReference type="Gene3D" id="3.40.630.30">
    <property type="match status" value="1"/>
</dbReference>
<keyword evidence="6" id="KW-1185">Reference proteome</keyword>
<feature type="domain" description="N-acetyltransferase" evidence="4">
    <location>
        <begin position="14"/>
        <end position="190"/>
    </location>
</feature>
<dbReference type="PROSITE" id="PS51186">
    <property type="entry name" value="GNAT"/>
    <property type="match status" value="1"/>
</dbReference>
<comment type="caution">
    <text evidence="5">The sequence shown here is derived from an EMBL/GenBank/DDBJ whole genome shotgun (WGS) entry which is preliminary data.</text>
</comment>
<proteinExistence type="inferred from homology"/>
<dbReference type="EMBL" id="JAUEDM010000001">
    <property type="protein sequence ID" value="KAK3329050.1"/>
    <property type="molecule type" value="Genomic_DNA"/>
</dbReference>
<reference evidence="5" key="2">
    <citation type="submission" date="2023-06" db="EMBL/GenBank/DDBJ databases">
        <authorList>
            <consortium name="Lawrence Berkeley National Laboratory"/>
            <person name="Haridas S."/>
            <person name="Hensen N."/>
            <person name="Bonometti L."/>
            <person name="Westerberg I."/>
            <person name="Brannstrom I.O."/>
            <person name="Guillou S."/>
            <person name="Cros-Aarteil S."/>
            <person name="Calhoun S."/>
            <person name="Kuo A."/>
            <person name="Mondo S."/>
            <person name="Pangilinan J."/>
            <person name="Riley R."/>
            <person name="Labutti K."/>
            <person name="Andreopoulos B."/>
            <person name="Lipzen A."/>
            <person name="Chen C."/>
            <person name="Yanf M."/>
            <person name="Daum C."/>
            <person name="Ng V."/>
            <person name="Clum A."/>
            <person name="Steindorff A."/>
            <person name="Ohm R."/>
            <person name="Martin F."/>
            <person name="Silar P."/>
            <person name="Natvig D."/>
            <person name="Lalanne C."/>
            <person name="Gautier V."/>
            <person name="Ament-Velasquez S.L."/>
            <person name="Kruys A."/>
            <person name="Hutchinson M.I."/>
            <person name="Powell A.J."/>
            <person name="Barry K."/>
            <person name="Miller A.N."/>
            <person name="Grigoriev I.V."/>
            <person name="Debuchy R."/>
            <person name="Gladieux P."/>
            <person name="Thoren M.H."/>
            <person name="Johannesson H."/>
        </authorList>
    </citation>
    <scope>NUCLEOTIDE SEQUENCE</scope>
    <source>
        <strain evidence="5">CBS 118394</strain>
    </source>
</reference>
<gene>
    <name evidence="5" type="ORF">B0H66DRAFT_11567</name>
</gene>
<evidence type="ECO:0000256" key="3">
    <source>
        <dbReference type="ARBA" id="ARBA00038502"/>
    </source>
</evidence>
<dbReference type="SUPFAM" id="SSF55729">
    <property type="entry name" value="Acyl-CoA N-acyltransferases (Nat)"/>
    <property type="match status" value="1"/>
</dbReference>
<evidence type="ECO:0000313" key="5">
    <source>
        <dbReference type="EMBL" id="KAK3329050.1"/>
    </source>
</evidence>
<keyword evidence="1" id="KW-0808">Transferase</keyword>
<reference evidence="5" key="1">
    <citation type="journal article" date="2023" name="Mol. Phylogenet. Evol.">
        <title>Genome-scale phylogeny and comparative genomics of the fungal order Sordariales.</title>
        <authorList>
            <person name="Hensen N."/>
            <person name="Bonometti L."/>
            <person name="Westerberg I."/>
            <person name="Brannstrom I.O."/>
            <person name="Guillou S."/>
            <person name="Cros-Aarteil S."/>
            <person name="Calhoun S."/>
            <person name="Haridas S."/>
            <person name="Kuo A."/>
            <person name="Mondo S."/>
            <person name="Pangilinan J."/>
            <person name="Riley R."/>
            <person name="LaButti K."/>
            <person name="Andreopoulos B."/>
            <person name="Lipzen A."/>
            <person name="Chen C."/>
            <person name="Yan M."/>
            <person name="Daum C."/>
            <person name="Ng V."/>
            <person name="Clum A."/>
            <person name="Steindorff A."/>
            <person name="Ohm R.A."/>
            <person name="Martin F."/>
            <person name="Silar P."/>
            <person name="Natvig D.O."/>
            <person name="Lalanne C."/>
            <person name="Gautier V."/>
            <person name="Ament-Velasquez S.L."/>
            <person name="Kruys A."/>
            <person name="Hutchinson M.I."/>
            <person name="Powell A.J."/>
            <person name="Barry K."/>
            <person name="Miller A.N."/>
            <person name="Grigoriev I.V."/>
            <person name="Debuchy R."/>
            <person name="Gladieux P."/>
            <person name="Hiltunen Thoren M."/>
            <person name="Johannesson H."/>
        </authorList>
    </citation>
    <scope>NUCLEOTIDE SEQUENCE</scope>
    <source>
        <strain evidence="5">CBS 118394</strain>
    </source>
</reference>
<dbReference type="AlphaFoldDB" id="A0AAE0IQ43"/>
<organism evidence="5 6">
    <name type="scientific">Apodospora peruviana</name>
    <dbReference type="NCBI Taxonomy" id="516989"/>
    <lineage>
        <taxon>Eukaryota</taxon>
        <taxon>Fungi</taxon>
        <taxon>Dikarya</taxon>
        <taxon>Ascomycota</taxon>
        <taxon>Pezizomycotina</taxon>
        <taxon>Sordariomycetes</taxon>
        <taxon>Sordariomycetidae</taxon>
        <taxon>Sordariales</taxon>
        <taxon>Lasiosphaeriaceae</taxon>
        <taxon>Apodospora</taxon>
    </lineage>
</organism>
<dbReference type="Proteomes" id="UP001283341">
    <property type="component" value="Unassembled WGS sequence"/>
</dbReference>
<dbReference type="GO" id="GO:0016747">
    <property type="term" value="F:acyltransferase activity, transferring groups other than amino-acyl groups"/>
    <property type="evidence" value="ECO:0007669"/>
    <property type="project" value="InterPro"/>
</dbReference>
<evidence type="ECO:0000256" key="2">
    <source>
        <dbReference type="ARBA" id="ARBA00023315"/>
    </source>
</evidence>
<dbReference type="InterPro" id="IPR000182">
    <property type="entry name" value="GNAT_dom"/>
</dbReference>
<dbReference type="InterPro" id="IPR016181">
    <property type="entry name" value="Acyl_CoA_acyltransferase"/>
</dbReference>